<sequence>MDRSSTGYSLVELVVTIVLIALLSAVAVPKFISLSQDSKASALAGVASAMRSGLQMIYAKSSAVDQDGVSGTIVIDGVDIPLHNGYPAVDGDDGFEEINQQVKAWLDIDSVPRDEAILNPTNATFFTDKSSASNWIFIFFTEDRAVKSTRFLCYVLYTNSGDEGPTVTIYSSDC</sequence>
<dbReference type="PROSITE" id="PS00409">
    <property type="entry name" value="PROKAR_NTER_METHYL"/>
    <property type="match status" value="1"/>
</dbReference>
<organism evidence="1 2">
    <name type="scientific">Ferrimonas lipolytica</name>
    <dbReference type="NCBI Taxonomy" id="2724191"/>
    <lineage>
        <taxon>Bacteria</taxon>
        <taxon>Pseudomonadati</taxon>
        <taxon>Pseudomonadota</taxon>
        <taxon>Gammaproteobacteria</taxon>
        <taxon>Alteromonadales</taxon>
        <taxon>Ferrimonadaceae</taxon>
        <taxon>Ferrimonas</taxon>
    </lineage>
</organism>
<keyword evidence="2" id="KW-1185">Reference proteome</keyword>
<gene>
    <name evidence="1" type="ORF">HER31_12930</name>
</gene>
<dbReference type="InterPro" id="IPR012902">
    <property type="entry name" value="N_methyl_site"/>
</dbReference>
<protein>
    <submittedName>
        <fullName evidence="1">Prepilin-type N-terminal cleavage/methylation domain-containing protein</fullName>
    </submittedName>
</protein>
<name>A0A6H1UGJ1_9GAMM</name>
<dbReference type="InterPro" id="IPR045584">
    <property type="entry name" value="Pilin-like"/>
</dbReference>
<dbReference type="KEGG" id="fes:HER31_12930"/>
<proteinExistence type="predicted"/>
<dbReference type="RefSeq" id="WP_168660979.1">
    <property type="nucleotide sequence ID" value="NZ_CP051180.1"/>
</dbReference>
<dbReference type="EMBL" id="CP051180">
    <property type="protein sequence ID" value="QIZ77720.1"/>
    <property type="molecule type" value="Genomic_DNA"/>
</dbReference>
<reference evidence="1 2" key="1">
    <citation type="submission" date="2020-04" db="EMBL/GenBank/DDBJ databases">
        <title>Ferrimonas sp. S7 isolated from sea water.</title>
        <authorList>
            <person name="Bae S.S."/>
            <person name="Baek K."/>
        </authorList>
    </citation>
    <scope>NUCLEOTIDE SEQUENCE [LARGE SCALE GENOMIC DNA]</scope>
    <source>
        <strain evidence="1 2">S7</strain>
    </source>
</reference>
<evidence type="ECO:0000313" key="1">
    <source>
        <dbReference type="EMBL" id="QIZ77720.1"/>
    </source>
</evidence>
<dbReference type="AlphaFoldDB" id="A0A6H1UGJ1"/>
<dbReference type="SUPFAM" id="SSF54523">
    <property type="entry name" value="Pili subunits"/>
    <property type="match status" value="1"/>
</dbReference>
<dbReference type="Pfam" id="PF07963">
    <property type="entry name" value="N_methyl"/>
    <property type="match status" value="1"/>
</dbReference>
<evidence type="ECO:0000313" key="2">
    <source>
        <dbReference type="Proteomes" id="UP000501602"/>
    </source>
</evidence>
<dbReference type="Gene3D" id="3.30.700.10">
    <property type="entry name" value="Glycoprotein, Type 4 Pilin"/>
    <property type="match status" value="1"/>
</dbReference>
<dbReference type="NCBIfam" id="TIGR02532">
    <property type="entry name" value="IV_pilin_GFxxxE"/>
    <property type="match status" value="1"/>
</dbReference>
<accession>A0A6H1UGJ1</accession>
<dbReference type="Proteomes" id="UP000501602">
    <property type="component" value="Chromosome"/>
</dbReference>